<dbReference type="AlphaFoldDB" id="A0A8R7QSY4"/>
<protein>
    <submittedName>
        <fullName evidence="1">Uncharacterized protein</fullName>
    </submittedName>
</protein>
<dbReference type="Gramene" id="TuG1812G0600002172.01.T01">
    <property type="protein sequence ID" value="TuG1812G0600002172.01.T01.cds250475"/>
    <property type="gene ID" value="TuG1812G0600002172.01"/>
</dbReference>
<reference evidence="2" key="1">
    <citation type="journal article" date="2013" name="Nature">
        <title>Draft genome of the wheat A-genome progenitor Triticum urartu.</title>
        <authorList>
            <person name="Ling H.Q."/>
            <person name="Zhao S."/>
            <person name="Liu D."/>
            <person name="Wang J."/>
            <person name="Sun H."/>
            <person name="Zhang C."/>
            <person name="Fan H."/>
            <person name="Li D."/>
            <person name="Dong L."/>
            <person name="Tao Y."/>
            <person name="Gao C."/>
            <person name="Wu H."/>
            <person name="Li Y."/>
            <person name="Cui Y."/>
            <person name="Guo X."/>
            <person name="Zheng S."/>
            <person name="Wang B."/>
            <person name="Yu K."/>
            <person name="Liang Q."/>
            <person name="Yang W."/>
            <person name="Lou X."/>
            <person name="Chen J."/>
            <person name="Feng M."/>
            <person name="Jian J."/>
            <person name="Zhang X."/>
            <person name="Luo G."/>
            <person name="Jiang Y."/>
            <person name="Liu J."/>
            <person name="Wang Z."/>
            <person name="Sha Y."/>
            <person name="Zhang B."/>
            <person name="Wu H."/>
            <person name="Tang D."/>
            <person name="Shen Q."/>
            <person name="Xue P."/>
            <person name="Zou S."/>
            <person name="Wang X."/>
            <person name="Liu X."/>
            <person name="Wang F."/>
            <person name="Yang Y."/>
            <person name="An X."/>
            <person name="Dong Z."/>
            <person name="Zhang K."/>
            <person name="Zhang X."/>
            <person name="Luo M.C."/>
            <person name="Dvorak J."/>
            <person name="Tong Y."/>
            <person name="Wang J."/>
            <person name="Yang H."/>
            <person name="Li Z."/>
            <person name="Wang D."/>
            <person name="Zhang A."/>
            <person name="Wang J."/>
        </authorList>
    </citation>
    <scope>NUCLEOTIDE SEQUENCE</scope>
    <source>
        <strain evidence="2">cv. G1812</strain>
    </source>
</reference>
<name>A0A8R7QSY4_TRIUA</name>
<sequence>MRSIISVQKYDSNKHSGRHRYRAGSLVLGTRVEILQQPLAPSVCCSRPRPSPASREKRGIRTHLDQGFFVSL</sequence>
<reference evidence="1" key="3">
    <citation type="submission" date="2022-06" db="UniProtKB">
        <authorList>
            <consortium name="EnsemblPlants"/>
        </authorList>
    </citation>
    <scope>IDENTIFICATION</scope>
</reference>
<keyword evidence="2" id="KW-1185">Reference proteome</keyword>
<evidence type="ECO:0000313" key="1">
    <source>
        <dbReference type="EnsemblPlants" id="TuG1812G0600002172.01.T01.cds250475"/>
    </source>
</evidence>
<dbReference type="Proteomes" id="UP000015106">
    <property type="component" value="Chromosome 6"/>
</dbReference>
<proteinExistence type="predicted"/>
<dbReference type="EnsemblPlants" id="TuG1812G0600002172.01.T01">
    <property type="protein sequence ID" value="TuG1812G0600002172.01.T01.cds250475"/>
    <property type="gene ID" value="TuG1812G0600002172.01"/>
</dbReference>
<reference evidence="1" key="2">
    <citation type="submission" date="2018-03" db="EMBL/GenBank/DDBJ databases">
        <title>The Triticum urartu genome reveals the dynamic nature of wheat genome evolution.</title>
        <authorList>
            <person name="Ling H."/>
            <person name="Ma B."/>
            <person name="Shi X."/>
            <person name="Liu H."/>
            <person name="Dong L."/>
            <person name="Sun H."/>
            <person name="Cao Y."/>
            <person name="Gao Q."/>
            <person name="Zheng S."/>
            <person name="Li Y."/>
            <person name="Yu Y."/>
            <person name="Du H."/>
            <person name="Qi M."/>
            <person name="Li Y."/>
            <person name="Yu H."/>
            <person name="Cui Y."/>
            <person name="Wang N."/>
            <person name="Chen C."/>
            <person name="Wu H."/>
            <person name="Zhao Y."/>
            <person name="Zhang J."/>
            <person name="Li Y."/>
            <person name="Zhou W."/>
            <person name="Zhang B."/>
            <person name="Hu W."/>
            <person name="Eijk M."/>
            <person name="Tang J."/>
            <person name="Witsenboer H."/>
            <person name="Zhao S."/>
            <person name="Li Z."/>
            <person name="Zhang A."/>
            <person name="Wang D."/>
            <person name="Liang C."/>
        </authorList>
    </citation>
    <scope>NUCLEOTIDE SEQUENCE [LARGE SCALE GENOMIC DNA]</scope>
    <source>
        <strain evidence="1">cv. G1812</strain>
    </source>
</reference>
<evidence type="ECO:0000313" key="2">
    <source>
        <dbReference type="Proteomes" id="UP000015106"/>
    </source>
</evidence>
<accession>A0A8R7QSY4</accession>
<organism evidence="1 2">
    <name type="scientific">Triticum urartu</name>
    <name type="common">Red wild einkorn</name>
    <name type="synonym">Crithodium urartu</name>
    <dbReference type="NCBI Taxonomy" id="4572"/>
    <lineage>
        <taxon>Eukaryota</taxon>
        <taxon>Viridiplantae</taxon>
        <taxon>Streptophyta</taxon>
        <taxon>Embryophyta</taxon>
        <taxon>Tracheophyta</taxon>
        <taxon>Spermatophyta</taxon>
        <taxon>Magnoliopsida</taxon>
        <taxon>Liliopsida</taxon>
        <taxon>Poales</taxon>
        <taxon>Poaceae</taxon>
        <taxon>BOP clade</taxon>
        <taxon>Pooideae</taxon>
        <taxon>Triticodae</taxon>
        <taxon>Triticeae</taxon>
        <taxon>Triticinae</taxon>
        <taxon>Triticum</taxon>
    </lineage>
</organism>